<gene>
    <name evidence="1" type="ORF">RUN39_v1_2090002</name>
</gene>
<sequence length="112" mass="12524">MHEQNRSPQTLALAQLCELAQRLAPEAGRGSKRTVRASTATLRQLKETSTVVYTTTKEACARLLNVSTGLIGILQLLDVWSDRAWECRCLHCLLVPLKFELDDALSDIQKML</sequence>
<evidence type="ECO:0000313" key="1">
    <source>
        <dbReference type="EMBL" id="CUV15709.1"/>
    </source>
</evidence>
<dbReference type="InterPro" id="IPR009957">
    <property type="entry name" value="DUF1484"/>
</dbReference>
<dbReference type="AlphaFoldDB" id="A0A0S4U0B6"/>
<accession>A0A0S4U0B6</accession>
<reference evidence="1" key="1">
    <citation type="submission" date="2015-10" db="EMBL/GenBank/DDBJ databases">
        <authorList>
            <person name="Gilbert D.G."/>
        </authorList>
    </citation>
    <scope>NUCLEOTIDE SEQUENCE</scope>
    <source>
        <strain evidence="1">Phyl III-seqv23</strain>
    </source>
</reference>
<evidence type="ECO:0008006" key="2">
    <source>
        <dbReference type="Google" id="ProtNLM"/>
    </source>
</evidence>
<name>A0A0S4U0B6_RALSL</name>
<proteinExistence type="predicted"/>
<protein>
    <recommendedName>
        <fullName evidence="2">DUF1484 domain-containing protein</fullName>
    </recommendedName>
</protein>
<organism evidence="1">
    <name type="scientific">Ralstonia solanacearum</name>
    <name type="common">Pseudomonas solanacearum</name>
    <dbReference type="NCBI Taxonomy" id="305"/>
    <lineage>
        <taxon>Bacteria</taxon>
        <taxon>Pseudomonadati</taxon>
        <taxon>Pseudomonadota</taxon>
        <taxon>Betaproteobacteria</taxon>
        <taxon>Burkholderiales</taxon>
        <taxon>Burkholderiaceae</taxon>
        <taxon>Ralstonia</taxon>
        <taxon>Ralstonia solanacearum species complex</taxon>
    </lineage>
</organism>
<dbReference type="PATRIC" id="fig|305.106.peg.3779"/>
<dbReference type="EMBL" id="LN899819">
    <property type="protein sequence ID" value="CUV15709.1"/>
    <property type="molecule type" value="Genomic_DNA"/>
</dbReference>
<dbReference type="Pfam" id="PF07363">
    <property type="entry name" value="DUF1484"/>
    <property type="match status" value="1"/>
</dbReference>